<accession>A0A8I0MKD1</accession>
<comment type="similarity">
    <text evidence="2">Belongs to the periplasmic pilus chaperone family.</text>
</comment>
<dbReference type="PANTHER" id="PTHR30251:SF7">
    <property type="entry name" value="FIMBRIAE CHAPARONE"/>
    <property type="match status" value="1"/>
</dbReference>
<evidence type="ECO:0000256" key="3">
    <source>
        <dbReference type="ARBA" id="ARBA00022729"/>
    </source>
</evidence>
<proteinExistence type="inferred from homology"/>
<dbReference type="GO" id="GO:0030288">
    <property type="term" value="C:outer membrane-bounded periplasmic space"/>
    <property type="evidence" value="ECO:0007669"/>
    <property type="project" value="InterPro"/>
</dbReference>
<dbReference type="InterPro" id="IPR050643">
    <property type="entry name" value="Periplasmic_pilus_chap"/>
</dbReference>
<organism evidence="9 10">
    <name type="scientific">Citrobacter amalonaticus</name>
    <dbReference type="NCBI Taxonomy" id="35703"/>
    <lineage>
        <taxon>Bacteria</taxon>
        <taxon>Pseudomonadati</taxon>
        <taxon>Pseudomonadota</taxon>
        <taxon>Gammaproteobacteria</taxon>
        <taxon>Enterobacterales</taxon>
        <taxon>Enterobacteriaceae</taxon>
        <taxon>Citrobacter</taxon>
    </lineage>
</organism>
<dbReference type="InterPro" id="IPR013783">
    <property type="entry name" value="Ig-like_fold"/>
</dbReference>
<dbReference type="SUPFAM" id="SSF49584">
    <property type="entry name" value="Periplasmic chaperone C-domain"/>
    <property type="match status" value="1"/>
</dbReference>
<evidence type="ECO:0000256" key="4">
    <source>
        <dbReference type="ARBA" id="ARBA00022764"/>
    </source>
</evidence>
<dbReference type="RefSeq" id="WP_192478418.1">
    <property type="nucleotide sequence ID" value="NZ_VKME01000008.1"/>
</dbReference>
<dbReference type="PANTHER" id="PTHR30251">
    <property type="entry name" value="PILUS ASSEMBLY CHAPERONE"/>
    <property type="match status" value="1"/>
</dbReference>
<dbReference type="InterPro" id="IPR001829">
    <property type="entry name" value="Pili_assmbl_chaperone_bac"/>
</dbReference>
<evidence type="ECO:0000259" key="7">
    <source>
        <dbReference type="Pfam" id="PF00345"/>
    </source>
</evidence>
<evidence type="ECO:0000256" key="5">
    <source>
        <dbReference type="ARBA" id="ARBA00023186"/>
    </source>
</evidence>
<sequence>MHNFRWWLAFSSTLLLNALPSSAHAVVNSEVTRVIFNAGDKSASLALINSPQQPALVQVWTDAGNPSSQPNEETTPVIALPPVFKMQPGELRSITLQLTDTSALPRDREALYWLNVYQIPPMTQTDAQVTQKVVLPLRIRMKVFIRPKGVGALKESDAETLRVTYAGAQNQLQITNPTPWHITLAAISCEAGSASGIMIAPLATVSVPLQGRGASCSSVRYEAINDHGTLWQYEKAVSRLP</sequence>
<feature type="domain" description="Pili assembly chaperone C-terminal" evidence="8">
    <location>
        <begin position="174"/>
        <end position="228"/>
    </location>
</feature>
<dbReference type="Gene3D" id="2.60.40.10">
    <property type="entry name" value="Immunoglobulins"/>
    <property type="match status" value="2"/>
</dbReference>
<comment type="subcellular location">
    <subcellularLocation>
        <location evidence="1">Periplasm</location>
    </subcellularLocation>
</comment>
<evidence type="ECO:0000256" key="2">
    <source>
        <dbReference type="ARBA" id="ARBA00007399"/>
    </source>
</evidence>
<dbReference type="GO" id="GO:0071555">
    <property type="term" value="P:cell wall organization"/>
    <property type="evidence" value="ECO:0007669"/>
    <property type="project" value="InterPro"/>
</dbReference>
<keyword evidence="3 6" id="KW-0732">Signal</keyword>
<dbReference type="SUPFAM" id="SSF49354">
    <property type="entry name" value="PapD-like"/>
    <property type="match status" value="1"/>
</dbReference>
<feature type="chain" id="PRO_5034188441" evidence="6">
    <location>
        <begin position="26"/>
        <end position="241"/>
    </location>
</feature>
<gene>
    <name evidence="9" type="ORF">FOT72_10790</name>
</gene>
<dbReference type="InterPro" id="IPR008962">
    <property type="entry name" value="PapD-like_sf"/>
</dbReference>
<evidence type="ECO:0000259" key="8">
    <source>
        <dbReference type="Pfam" id="PF02753"/>
    </source>
</evidence>
<feature type="domain" description="Pili assembly chaperone N-terminal" evidence="7">
    <location>
        <begin position="28"/>
        <end position="150"/>
    </location>
</feature>
<feature type="signal peptide" evidence="6">
    <location>
        <begin position="1"/>
        <end position="25"/>
    </location>
</feature>
<dbReference type="AlphaFoldDB" id="A0A8I0MKD1"/>
<protein>
    <submittedName>
        <fullName evidence="9">Fimbria/pilus periplasmic chaperone</fullName>
    </submittedName>
</protein>
<evidence type="ECO:0000313" key="10">
    <source>
        <dbReference type="Proteomes" id="UP000656723"/>
    </source>
</evidence>
<evidence type="ECO:0000256" key="6">
    <source>
        <dbReference type="SAM" id="SignalP"/>
    </source>
</evidence>
<dbReference type="Pfam" id="PF02753">
    <property type="entry name" value="PapD_C"/>
    <property type="match status" value="1"/>
</dbReference>
<evidence type="ECO:0000256" key="1">
    <source>
        <dbReference type="ARBA" id="ARBA00004418"/>
    </source>
</evidence>
<reference evidence="9" key="1">
    <citation type="submission" date="2019-07" db="EMBL/GenBank/DDBJ databases">
        <title>KPC-2 carbapenem resistent Enterobacterales isolates from Germany.</title>
        <authorList>
            <person name="Yao Y."/>
            <person name="Falgenhauer L."/>
            <person name="Imirzalioglu C."/>
            <person name="Chakraborty T."/>
        </authorList>
    </citation>
    <scope>NUCLEOTIDE SEQUENCE</scope>
    <source>
        <strain evidence="9">CA13304</strain>
    </source>
</reference>
<dbReference type="EMBL" id="VKME01000008">
    <property type="protein sequence ID" value="MBE0128483.1"/>
    <property type="molecule type" value="Genomic_DNA"/>
</dbReference>
<dbReference type="PRINTS" id="PR00969">
    <property type="entry name" value="CHAPERONPILI"/>
</dbReference>
<dbReference type="Pfam" id="PF00345">
    <property type="entry name" value="PapD_N"/>
    <property type="match status" value="1"/>
</dbReference>
<dbReference type="InterPro" id="IPR036316">
    <property type="entry name" value="Pili_assmbl_chap_C_dom_sf"/>
</dbReference>
<dbReference type="Proteomes" id="UP000656723">
    <property type="component" value="Unassembled WGS sequence"/>
</dbReference>
<evidence type="ECO:0000313" key="9">
    <source>
        <dbReference type="EMBL" id="MBE0128483.1"/>
    </source>
</evidence>
<keyword evidence="4" id="KW-0574">Periplasm</keyword>
<comment type="caution">
    <text evidence="9">The sequence shown here is derived from an EMBL/GenBank/DDBJ whole genome shotgun (WGS) entry which is preliminary data.</text>
</comment>
<name>A0A8I0MKD1_CITAM</name>
<keyword evidence="5" id="KW-0143">Chaperone</keyword>
<dbReference type="InterPro" id="IPR016147">
    <property type="entry name" value="Pili_assmbl_chaperone_N"/>
</dbReference>
<dbReference type="InterPro" id="IPR016148">
    <property type="entry name" value="Pili_assmbl_chaperone_C"/>
</dbReference>